<feature type="non-terminal residue" evidence="1">
    <location>
        <position position="1"/>
    </location>
</feature>
<feature type="non-terminal residue" evidence="1">
    <location>
        <position position="113"/>
    </location>
</feature>
<organism evidence="1">
    <name type="scientific">Spongospora subterranea</name>
    <dbReference type="NCBI Taxonomy" id="70186"/>
    <lineage>
        <taxon>Eukaryota</taxon>
        <taxon>Sar</taxon>
        <taxon>Rhizaria</taxon>
        <taxon>Endomyxa</taxon>
        <taxon>Phytomyxea</taxon>
        <taxon>Plasmodiophorida</taxon>
        <taxon>Plasmodiophoridae</taxon>
        <taxon>Spongospora</taxon>
    </lineage>
</organism>
<proteinExistence type="predicted"/>
<name>A0A0H5QS95_9EUKA</name>
<sequence>GGSKVADDTNVNRDVIFFGSRGECKRVPLKVGNFGAVEEDVLSGASLGFLLFDLDFHDLARVLDNLGDIGAVAGPDFSQDTLVDKDDTADKPVTPKDTDGVKVAVRGTVGLDH</sequence>
<protein>
    <submittedName>
        <fullName evidence="1">Uncharacterized protein</fullName>
    </submittedName>
</protein>
<reference evidence="1" key="1">
    <citation type="submission" date="2015-04" db="EMBL/GenBank/DDBJ databases">
        <title>The genome sequence of the plant pathogenic Rhizarian Plasmodiophora brassicae reveals insights in its biotrophic life cycle and the origin of chitin synthesis.</title>
        <authorList>
            <person name="Schwelm A."/>
            <person name="Fogelqvist J."/>
            <person name="Knaust A."/>
            <person name="Julke S."/>
            <person name="Lilja T."/>
            <person name="Dhandapani V."/>
            <person name="Bonilla-Rosso G."/>
            <person name="Karlsson M."/>
            <person name="Shevchenko A."/>
            <person name="Choi S.R."/>
            <person name="Kim H.G."/>
            <person name="Park J.Y."/>
            <person name="Lim Y.P."/>
            <person name="Ludwig-Muller J."/>
            <person name="Dixelius C."/>
        </authorList>
    </citation>
    <scope>NUCLEOTIDE SEQUENCE</scope>
    <source>
        <tissue evidence="1">Potato root galls</tissue>
    </source>
</reference>
<accession>A0A0H5QS95</accession>
<dbReference type="AlphaFoldDB" id="A0A0H5QS95"/>
<evidence type="ECO:0000313" key="1">
    <source>
        <dbReference type="EMBL" id="CRZ04441.1"/>
    </source>
</evidence>
<dbReference type="EMBL" id="HACM01003999">
    <property type="protein sequence ID" value="CRZ04441.1"/>
    <property type="molecule type" value="Transcribed_RNA"/>
</dbReference>